<name>A0AC35U3I5_9BILA</name>
<protein>
    <submittedName>
        <fullName evidence="2">Glycosyltransferase family 92 protein</fullName>
    </submittedName>
</protein>
<sequence length="468" mass="54139">MKIHFLKLTQISILTIVSCYALVVLKERSETFYASQSSETNSLKNDSFLLLKLHLVSVEKYNFNSYVLRGFGFSRCNPRYLNKEVAHLFVVFNNTMLPGMIKTVGGKCPWAWSPKCQWNTYMIEFDLLPSMIQDLTNVVLLNTVTETSSVIPVTQPTNVKEEELMVCVPPLYWYNNFLQLFLFVEMWKQEGASKLIFYYHSVSTDVMNLLEFYQNEGTIHLVPYHSLPKNNLLDPNDSVYRYGHLLAINDCLQRRKSKLATVVDVDEFLYINKTKYGTLLNFVNQKFENYTTLGSLLFNHKALRIDSNNADTSFNFLRNSLVTKKSGPTKYIIKPSRAEAVNSHTVTHLYSPYKQSVLSGTEGYLLHSRSSWAYSGKYTNSTSVDLASSEQIVNMRSRYKIITNYINYQKPFKFETNVLNKFLECLKTWRSGDGCKVPDRLCTKYIINLDRWVFSDDLKDSSNHFVIT</sequence>
<evidence type="ECO:0000313" key="1">
    <source>
        <dbReference type="Proteomes" id="UP000095286"/>
    </source>
</evidence>
<dbReference type="Proteomes" id="UP000095286">
    <property type="component" value="Unplaced"/>
</dbReference>
<proteinExistence type="predicted"/>
<evidence type="ECO:0000313" key="2">
    <source>
        <dbReference type="WBParaSite" id="RSKR_0000735900.1"/>
    </source>
</evidence>
<organism evidence="1 2">
    <name type="scientific">Rhabditophanes sp. KR3021</name>
    <dbReference type="NCBI Taxonomy" id="114890"/>
    <lineage>
        <taxon>Eukaryota</taxon>
        <taxon>Metazoa</taxon>
        <taxon>Ecdysozoa</taxon>
        <taxon>Nematoda</taxon>
        <taxon>Chromadorea</taxon>
        <taxon>Rhabditida</taxon>
        <taxon>Tylenchina</taxon>
        <taxon>Panagrolaimomorpha</taxon>
        <taxon>Strongyloidoidea</taxon>
        <taxon>Alloionematidae</taxon>
        <taxon>Rhabditophanes</taxon>
    </lineage>
</organism>
<reference evidence="2" key="1">
    <citation type="submission" date="2016-11" db="UniProtKB">
        <authorList>
            <consortium name="WormBaseParasite"/>
        </authorList>
    </citation>
    <scope>IDENTIFICATION</scope>
    <source>
        <strain evidence="2">KR3021</strain>
    </source>
</reference>
<accession>A0AC35U3I5</accession>
<dbReference type="WBParaSite" id="RSKR_0000735900.1">
    <property type="protein sequence ID" value="RSKR_0000735900.1"/>
    <property type="gene ID" value="RSKR_0000735900"/>
</dbReference>